<keyword evidence="1" id="KW-0175">Coiled coil</keyword>
<keyword evidence="2" id="KW-1133">Transmembrane helix</keyword>
<keyword evidence="2" id="KW-0472">Membrane</keyword>
<name>A0A378T3W2_MORLA</name>
<keyword evidence="2" id="KW-0812">Transmembrane</keyword>
<evidence type="ECO:0000313" key="4">
    <source>
        <dbReference type="Proteomes" id="UP000254437"/>
    </source>
</evidence>
<accession>A0A378T3W2</accession>
<dbReference type="EMBL" id="UGQU01000001">
    <property type="protein sequence ID" value="STZ55508.1"/>
    <property type="molecule type" value="Genomic_DNA"/>
</dbReference>
<evidence type="ECO:0000256" key="1">
    <source>
        <dbReference type="SAM" id="Coils"/>
    </source>
</evidence>
<proteinExistence type="predicted"/>
<dbReference type="AlphaFoldDB" id="A0A378T3W2"/>
<evidence type="ECO:0000313" key="3">
    <source>
        <dbReference type="EMBL" id="STZ55508.1"/>
    </source>
</evidence>
<gene>
    <name evidence="3" type="ORF">NCTC10359_00100</name>
</gene>
<dbReference type="Proteomes" id="UP000254437">
    <property type="component" value="Unassembled WGS sequence"/>
</dbReference>
<protein>
    <submittedName>
        <fullName evidence="3">Uncharacterized protein</fullName>
    </submittedName>
</protein>
<feature type="coiled-coil region" evidence="1">
    <location>
        <begin position="189"/>
        <end position="227"/>
    </location>
</feature>
<organism evidence="3 4">
    <name type="scientific">Moraxella lacunata</name>
    <dbReference type="NCBI Taxonomy" id="477"/>
    <lineage>
        <taxon>Bacteria</taxon>
        <taxon>Pseudomonadati</taxon>
        <taxon>Pseudomonadota</taxon>
        <taxon>Gammaproteobacteria</taxon>
        <taxon>Moraxellales</taxon>
        <taxon>Moraxellaceae</taxon>
        <taxon>Moraxella</taxon>
    </lineage>
</organism>
<dbReference type="RefSeq" id="WP_115004555.1">
    <property type="nucleotide sequence ID" value="NZ_UGQU01000001.1"/>
</dbReference>
<feature type="transmembrane region" description="Helical" evidence="2">
    <location>
        <begin position="231"/>
        <end position="249"/>
    </location>
</feature>
<reference evidence="3 4" key="1">
    <citation type="submission" date="2018-06" db="EMBL/GenBank/DDBJ databases">
        <authorList>
            <consortium name="Pathogen Informatics"/>
            <person name="Doyle S."/>
        </authorList>
    </citation>
    <scope>NUCLEOTIDE SEQUENCE [LARGE SCALE GENOMIC DNA]</scope>
    <source>
        <strain evidence="3 4">NCTC10359</strain>
    </source>
</reference>
<sequence length="250" mass="29667">MNEKIIKENFFVLDIYQPNDTERINGLIDRLAVKIIETSEKTDFKNIAYIEFEIGGYSRFTSPFQASIDFVDRKFSISSKSKDGNGDIRLDLIGQKPSHRIGTYFMYKIVSWLKSFNLPNEEQFLMKDIRLIESDGKGENGIRRNKLYENMGIKITKNIHNNDCIGKATLDDLILRETWRDNIVEHEDIQKFIKEKNEEELELKDEINNLRKNNRFIKTEIEKVRMENRRLGFFIFYASLFCLMVYLYIK</sequence>
<evidence type="ECO:0000256" key="2">
    <source>
        <dbReference type="SAM" id="Phobius"/>
    </source>
</evidence>